<keyword evidence="3" id="KW-1185">Reference proteome</keyword>
<organism evidence="2 3">
    <name type="scientific">Aldrovandia affinis</name>
    <dbReference type="NCBI Taxonomy" id="143900"/>
    <lineage>
        <taxon>Eukaryota</taxon>
        <taxon>Metazoa</taxon>
        <taxon>Chordata</taxon>
        <taxon>Craniata</taxon>
        <taxon>Vertebrata</taxon>
        <taxon>Euteleostomi</taxon>
        <taxon>Actinopterygii</taxon>
        <taxon>Neopterygii</taxon>
        <taxon>Teleostei</taxon>
        <taxon>Notacanthiformes</taxon>
        <taxon>Halosauridae</taxon>
        <taxon>Aldrovandia</taxon>
    </lineage>
</organism>
<sequence>MSQNNVTQRGHADAFWECAPPARSASLSGGRDPRALSAGCLPRPSGLCACSGPPGERNLPERKDTHVKFLHGKQCIVGLHRGVKRVESTLDKGPISEDDHSSGGRSPGPRSGLVCVCVHRGRVGREVQSKRA</sequence>
<feature type="compositionally biased region" description="Low complexity" evidence="1">
    <location>
        <begin position="103"/>
        <end position="112"/>
    </location>
</feature>
<feature type="compositionally biased region" description="Basic and acidic residues" evidence="1">
    <location>
        <begin position="88"/>
        <end position="102"/>
    </location>
</feature>
<proteinExistence type="predicted"/>
<dbReference type="AlphaFoldDB" id="A0AAD7RMU9"/>
<dbReference type="Proteomes" id="UP001221898">
    <property type="component" value="Unassembled WGS sequence"/>
</dbReference>
<accession>A0AAD7RMU9</accession>
<dbReference type="EMBL" id="JAINUG010000219">
    <property type="protein sequence ID" value="KAJ8387032.1"/>
    <property type="molecule type" value="Genomic_DNA"/>
</dbReference>
<gene>
    <name evidence="2" type="ORF">AAFF_G00162090</name>
</gene>
<protein>
    <submittedName>
        <fullName evidence="2">Uncharacterized protein</fullName>
    </submittedName>
</protein>
<feature type="region of interest" description="Disordered" evidence="1">
    <location>
        <begin position="88"/>
        <end position="112"/>
    </location>
</feature>
<name>A0AAD7RMU9_9TELE</name>
<reference evidence="2" key="1">
    <citation type="journal article" date="2023" name="Science">
        <title>Genome structures resolve the early diversification of teleost fishes.</title>
        <authorList>
            <person name="Parey E."/>
            <person name="Louis A."/>
            <person name="Montfort J."/>
            <person name="Bouchez O."/>
            <person name="Roques C."/>
            <person name="Iampietro C."/>
            <person name="Lluch J."/>
            <person name="Castinel A."/>
            <person name="Donnadieu C."/>
            <person name="Desvignes T."/>
            <person name="Floi Bucao C."/>
            <person name="Jouanno E."/>
            <person name="Wen M."/>
            <person name="Mejri S."/>
            <person name="Dirks R."/>
            <person name="Jansen H."/>
            <person name="Henkel C."/>
            <person name="Chen W.J."/>
            <person name="Zahm M."/>
            <person name="Cabau C."/>
            <person name="Klopp C."/>
            <person name="Thompson A.W."/>
            <person name="Robinson-Rechavi M."/>
            <person name="Braasch I."/>
            <person name="Lecointre G."/>
            <person name="Bobe J."/>
            <person name="Postlethwait J.H."/>
            <person name="Berthelot C."/>
            <person name="Roest Crollius H."/>
            <person name="Guiguen Y."/>
        </authorList>
    </citation>
    <scope>NUCLEOTIDE SEQUENCE</scope>
    <source>
        <strain evidence="2">NC1722</strain>
    </source>
</reference>
<comment type="caution">
    <text evidence="2">The sequence shown here is derived from an EMBL/GenBank/DDBJ whole genome shotgun (WGS) entry which is preliminary data.</text>
</comment>
<evidence type="ECO:0000313" key="3">
    <source>
        <dbReference type="Proteomes" id="UP001221898"/>
    </source>
</evidence>
<evidence type="ECO:0000256" key="1">
    <source>
        <dbReference type="SAM" id="MobiDB-lite"/>
    </source>
</evidence>
<evidence type="ECO:0000313" key="2">
    <source>
        <dbReference type="EMBL" id="KAJ8387032.1"/>
    </source>
</evidence>